<keyword evidence="5" id="KW-1185">Reference proteome</keyword>
<dbReference type="AlphaFoldDB" id="A0A8S3S4Z0"/>
<feature type="domain" description="C1q" evidence="3">
    <location>
        <begin position="125"/>
        <end position="232"/>
    </location>
</feature>
<dbReference type="PROSITE" id="PS50871">
    <property type="entry name" value="C1Q"/>
    <property type="match status" value="1"/>
</dbReference>
<dbReference type="EMBL" id="CAJPWZ010001283">
    <property type="protein sequence ID" value="CAG2212011.1"/>
    <property type="molecule type" value="Genomic_DNA"/>
</dbReference>
<proteinExistence type="predicted"/>
<dbReference type="InterPro" id="IPR050392">
    <property type="entry name" value="Collagen/C1q_domain"/>
</dbReference>
<name>A0A8S3S4Z0_MYTED</name>
<keyword evidence="2" id="KW-0964">Secreted</keyword>
<dbReference type="SUPFAM" id="SSF49842">
    <property type="entry name" value="TNF-like"/>
    <property type="match status" value="1"/>
</dbReference>
<protein>
    <submittedName>
        <fullName evidence="4">C1QL</fullName>
    </submittedName>
</protein>
<evidence type="ECO:0000313" key="4">
    <source>
        <dbReference type="EMBL" id="CAG2212011.1"/>
    </source>
</evidence>
<evidence type="ECO:0000313" key="5">
    <source>
        <dbReference type="Proteomes" id="UP000683360"/>
    </source>
</evidence>
<evidence type="ECO:0000256" key="1">
    <source>
        <dbReference type="ARBA" id="ARBA00004613"/>
    </source>
</evidence>
<dbReference type="Proteomes" id="UP000683360">
    <property type="component" value="Unassembled WGS sequence"/>
</dbReference>
<comment type="subcellular location">
    <subcellularLocation>
        <location evidence="1">Secreted</location>
    </subcellularLocation>
</comment>
<dbReference type="InterPro" id="IPR001073">
    <property type="entry name" value="C1q_dom"/>
</dbReference>
<dbReference type="PANTHER" id="PTHR15427">
    <property type="entry name" value="EMILIN ELASTIN MICROFIBRIL INTERFACE-LOCATED PROTEIN ELASTIN MICROFIBRIL INTERFACER"/>
    <property type="match status" value="1"/>
</dbReference>
<dbReference type="Gene3D" id="2.60.120.40">
    <property type="match status" value="1"/>
</dbReference>
<comment type="caution">
    <text evidence="4">The sequence shown here is derived from an EMBL/GenBank/DDBJ whole genome shotgun (WGS) entry which is preliminary data.</text>
</comment>
<accession>A0A8S3S4Z0</accession>
<dbReference type="GO" id="GO:0005581">
    <property type="term" value="C:collagen trimer"/>
    <property type="evidence" value="ECO:0007669"/>
    <property type="project" value="UniProtKB-KW"/>
</dbReference>
<gene>
    <name evidence="4" type="ORF">MEDL_25985</name>
</gene>
<evidence type="ECO:0000256" key="2">
    <source>
        <dbReference type="ARBA" id="ARBA00022525"/>
    </source>
</evidence>
<evidence type="ECO:0000259" key="3">
    <source>
        <dbReference type="PROSITE" id="PS50871"/>
    </source>
</evidence>
<sequence>MIEIESRFFKDVKNVETNILELVKDLKVEMNERESQFNREVNTLNGSIQVFSTEKDNKIIRIKNEIENVINEKENANIEEMTEMKEKMFILQTKTIFSLVTLRADYKLSIRKSNNRCMNSIYRMKTEKRPAFSATFTNERAIPLTHGEILKFDNIHITFGEGYDPATGYFTVPKAGIYFVSCTVRSIENKHIHAYLWKNTDRLLLAYGRNWNTGNFSFPINLQKGGSTLCET</sequence>
<organism evidence="4 5">
    <name type="scientific">Mytilus edulis</name>
    <name type="common">Blue mussel</name>
    <dbReference type="NCBI Taxonomy" id="6550"/>
    <lineage>
        <taxon>Eukaryota</taxon>
        <taxon>Metazoa</taxon>
        <taxon>Spiralia</taxon>
        <taxon>Lophotrochozoa</taxon>
        <taxon>Mollusca</taxon>
        <taxon>Bivalvia</taxon>
        <taxon>Autobranchia</taxon>
        <taxon>Pteriomorphia</taxon>
        <taxon>Mytilida</taxon>
        <taxon>Mytiloidea</taxon>
        <taxon>Mytilidae</taxon>
        <taxon>Mytilinae</taxon>
        <taxon>Mytilus</taxon>
    </lineage>
</organism>
<reference evidence="4" key="1">
    <citation type="submission" date="2021-03" db="EMBL/GenBank/DDBJ databases">
        <authorList>
            <person name="Bekaert M."/>
        </authorList>
    </citation>
    <scope>NUCLEOTIDE SEQUENCE</scope>
</reference>
<dbReference type="PANTHER" id="PTHR15427:SF33">
    <property type="entry name" value="COLLAGEN IV NC1 DOMAIN-CONTAINING PROTEIN"/>
    <property type="match status" value="1"/>
</dbReference>
<dbReference type="InterPro" id="IPR008983">
    <property type="entry name" value="Tumour_necrosis_fac-like_dom"/>
</dbReference>
<dbReference type="Pfam" id="PF00386">
    <property type="entry name" value="C1q"/>
    <property type="match status" value="1"/>
</dbReference>